<dbReference type="PANTHER" id="PTHR14343">
    <property type="entry name" value="VWFA DOMAIN-CONTAINING PROTEIN"/>
    <property type="match status" value="1"/>
</dbReference>
<name>A0ABM1K8Q0_GEKJA</name>
<evidence type="ECO:0000313" key="2">
    <source>
        <dbReference type="Proteomes" id="UP000694871"/>
    </source>
</evidence>
<evidence type="ECO:0000259" key="1">
    <source>
        <dbReference type="Pfam" id="PF15057"/>
    </source>
</evidence>
<gene>
    <name evidence="3" type="primary">LOC107113287</name>
</gene>
<sequence length="412" mass="46378">MEGEKIKLGQPSSKARRLDPLLVLAMRPLSSKVWVVSSTYWTPGERFKGMDNLWSSFPCYSHCWAMPIEAKHTNGSFIMNPGVICSGSLLAHPACSLKPFFPTRCLCLDRCSCFPDTTCKAIKNLEESLDMVGNPVLARRDADGYYYLGTIIKKVEGEKRTFLVQFTKPFAADSVTCVQPTASSDILEYVNGMKHSILPGDKVMAPWEPEQKRYGPGTVILGIEHRDPLRAKENEEITVSFWNGKKVSVPLGVALWIPPTQWERVVEMIHMPLTSRKSSEGQRHQASCRICSYSPSSEEQHPAKTPMVDHAVNTDSTLFDKPRLKENRRPDWKYWKRSHPSSFYNSQGISIWSTSCGTKRAETSTISCKDRSPTILMNRSAMFETIEQSPRRLLTVKQVLNHEGIKPFSGGG</sequence>
<dbReference type="GeneID" id="107113287"/>
<dbReference type="Proteomes" id="UP000694871">
    <property type="component" value="Unplaced"/>
</dbReference>
<dbReference type="PANTHER" id="PTHR14343:SF3">
    <property type="entry name" value="SIMILAR TO PREDICTED GENE ICRFP703B1614Q5.5"/>
    <property type="match status" value="1"/>
</dbReference>
<proteinExistence type="predicted"/>
<dbReference type="RefSeq" id="XP_015270087.1">
    <property type="nucleotide sequence ID" value="XM_015414601.1"/>
</dbReference>
<accession>A0ABM1K8Q0</accession>
<reference evidence="3" key="1">
    <citation type="submission" date="2025-08" db="UniProtKB">
        <authorList>
            <consortium name="RefSeq"/>
        </authorList>
    </citation>
    <scope>IDENTIFICATION</scope>
</reference>
<dbReference type="Pfam" id="PF15057">
    <property type="entry name" value="DUF4537"/>
    <property type="match status" value="1"/>
</dbReference>
<organism evidence="2 3">
    <name type="scientific">Gekko japonicus</name>
    <name type="common">Schlegel's Japanese gecko</name>
    <dbReference type="NCBI Taxonomy" id="146911"/>
    <lineage>
        <taxon>Eukaryota</taxon>
        <taxon>Metazoa</taxon>
        <taxon>Chordata</taxon>
        <taxon>Craniata</taxon>
        <taxon>Vertebrata</taxon>
        <taxon>Euteleostomi</taxon>
        <taxon>Lepidosauria</taxon>
        <taxon>Squamata</taxon>
        <taxon>Bifurcata</taxon>
        <taxon>Gekkota</taxon>
        <taxon>Gekkonidae</taxon>
        <taxon>Gekkoninae</taxon>
        <taxon>Gekko</taxon>
    </lineage>
</organism>
<protein>
    <submittedName>
        <fullName evidence="3">Uncharacterized protein C11orf16 homolog</fullName>
    </submittedName>
</protein>
<keyword evidence="2" id="KW-1185">Reference proteome</keyword>
<evidence type="ECO:0000313" key="3">
    <source>
        <dbReference type="RefSeq" id="XP_015270087.1"/>
    </source>
</evidence>
<dbReference type="InterPro" id="IPR032770">
    <property type="entry name" value="DUF4537"/>
</dbReference>
<dbReference type="Gene3D" id="2.30.30.140">
    <property type="match status" value="1"/>
</dbReference>
<feature type="domain" description="DUF4537" evidence="1">
    <location>
        <begin position="133"/>
        <end position="268"/>
    </location>
</feature>